<dbReference type="Gene3D" id="3.40.50.360">
    <property type="match status" value="1"/>
</dbReference>
<dbReference type="EMBL" id="VDHJ01000006">
    <property type="protein sequence ID" value="TNL97759.1"/>
    <property type="molecule type" value="Genomic_DNA"/>
</dbReference>
<evidence type="ECO:0000313" key="5">
    <source>
        <dbReference type="EMBL" id="TNL97759.1"/>
    </source>
</evidence>
<keyword evidence="2" id="KW-0288">FMN</keyword>
<dbReference type="NCBIfam" id="TIGR04037">
    <property type="entry name" value="LLM_duo_CE1759"/>
    <property type="match status" value="1"/>
</dbReference>
<dbReference type="Pfam" id="PF03358">
    <property type="entry name" value="FMN_red"/>
    <property type="match status" value="1"/>
</dbReference>
<dbReference type="RefSeq" id="WP_139465474.1">
    <property type="nucleotide sequence ID" value="NZ_VDHJ01000006.1"/>
</dbReference>
<dbReference type="InterPro" id="IPR005025">
    <property type="entry name" value="FMN_Rdtase-like_dom"/>
</dbReference>
<dbReference type="PANTHER" id="PTHR43408:SF2">
    <property type="entry name" value="FMN REDUCTASE (NADPH)"/>
    <property type="match status" value="1"/>
</dbReference>
<dbReference type="AlphaFoldDB" id="A0A5C4U4V2"/>
<keyword evidence="1" id="KW-0285">Flavoprotein</keyword>
<organism evidence="5 6">
    <name type="scientific">Corynebacterium tapiri</name>
    <dbReference type="NCBI Taxonomy" id="1448266"/>
    <lineage>
        <taxon>Bacteria</taxon>
        <taxon>Bacillati</taxon>
        <taxon>Actinomycetota</taxon>
        <taxon>Actinomycetes</taxon>
        <taxon>Mycobacteriales</taxon>
        <taxon>Corynebacteriaceae</taxon>
        <taxon>Corynebacterium</taxon>
    </lineage>
</organism>
<dbReference type="InterPro" id="IPR029039">
    <property type="entry name" value="Flavoprotein-like_sf"/>
</dbReference>
<dbReference type="InterPro" id="IPR051814">
    <property type="entry name" value="NAD(P)H-dep_FMN_reductase"/>
</dbReference>
<name>A0A5C4U4V2_9CORY</name>
<feature type="domain" description="NADPH-dependent FMN reductase-like" evidence="4">
    <location>
        <begin position="5"/>
        <end position="151"/>
    </location>
</feature>
<dbReference type="GO" id="GO:0016491">
    <property type="term" value="F:oxidoreductase activity"/>
    <property type="evidence" value="ECO:0007669"/>
    <property type="project" value="UniProtKB-KW"/>
</dbReference>
<evidence type="ECO:0000256" key="3">
    <source>
        <dbReference type="ARBA" id="ARBA00023002"/>
    </source>
</evidence>
<protein>
    <submittedName>
        <fullName evidence="5">Oxidoreductase</fullName>
    </submittedName>
</protein>
<dbReference type="OrthoDB" id="1643408at2"/>
<evidence type="ECO:0000256" key="1">
    <source>
        <dbReference type="ARBA" id="ARBA00022630"/>
    </source>
</evidence>
<evidence type="ECO:0000256" key="2">
    <source>
        <dbReference type="ARBA" id="ARBA00022643"/>
    </source>
</evidence>
<dbReference type="Proteomes" id="UP000312032">
    <property type="component" value="Unassembled WGS sequence"/>
</dbReference>
<dbReference type="PANTHER" id="PTHR43408">
    <property type="entry name" value="FMN REDUCTASE (NADPH)"/>
    <property type="match status" value="1"/>
</dbReference>
<evidence type="ECO:0000259" key="4">
    <source>
        <dbReference type="Pfam" id="PF03358"/>
    </source>
</evidence>
<evidence type="ECO:0000313" key="6">
    <source>
        <dbReference type="Proteomes" id="UP000312032"/>
    </source>
</evidence>
<proteinExistence type="predicted"/>
<comment type="caution">
    <text evidence="5">The sequence shown here is derived from an EMBL/GenBank/DDBJ whole genome shotgun (WGS) entry which is preliminary data.</text>
</comment>
<gene>
    <name evidence="5" type="ORF">FHE74_05330</name>
</gene>
<dbReference type="SUPFAM" id="SSF52218">
    <property type="entry name" value="Flavoproteins"/>
    <property type="match status" value="1"/>
</dbReference>
<keyword evidence="6" id="KW-1185">Reference proteome</keyword>
<sequence>MTRQLVVISAGLSVPSTTRQIADRIAESVTTAVTARGESLDVRVIEVRELANDLAQAFSTGISSAKLDEVKRHISAADGLIAVTPVFKASYTGLFKMLIDVLDQDALNDMPVLIAATAGTARHSLVTEHALRPLFSYMHAVVVPTSVFAATDDFGAAEGSDIVERIRRAAGELASLMVNSAGYAPGFGGATVGAHRTRTAGVDPDENITPFTELLKEFGG</sequence>
<accession>A0A5C4U4V2</accession>
<keyword evidence="3" id="KW-0560">Oxidoreductase</keyword>
<reference evidence="5 6" key="1">
    <citation type="submission" date="2019-06" db="EMBL/GenBank/DDBJ databases">
        <authorList>
            <person name="Li J."/>
        </authorList>
    </citation>
    <scope>NUCLEOTIDE SEQUENCE [LARGE SCALE GENOMIC DNA]</scope>
    <source>
        <strain evidence="5 6">LMG 28165</strain>
    </source>
</reference>
<dbReference type="InterPro" id="IPR023932">
    <property type="entry name" value="CE1759_FMN_reduct"/>
</dbReference>